<dbReference type="InterPro" id="IPR044613">
    <property type="entry name" value="Nep1/2-like"/>
</dbReference>
<feature type="compositionally biased region" description="Low complexity" evidence="5">
    <location>
        <begin position="706"/>
        <end position="721"/>
    </location>
</feature>
<dbReference type="GO" id="GO:0019784">
    <property type="term" value="F:deNEDDylase activity"/>
    <property type="evidence" value="ECO:0007669"/>
    <property type="project" value="InterPro"/>
</dbReference>
<feature type="domain" description="Ubiquitin-like protease family profile" evidence="6">
    <location>
        <begin position="500"/>
        <end position="653"/>
    </location>
</feature>
<dbReference type="AlphaFoldDB" id="A0AAJ0MFB1"/>
<feature type="region of interest" description="Disordered" evidence="5">
    <location>
        <begin position="1"/>
        <end position="36"/>
    </location>
</feature>
<feature type="compositionally biased region" description="Polar residues" evidence="5">
    <location>
        <begin position="55"/>
        <end position="73"/>
    </location>
</feature>
<dbReference type="EMBL" id="JAUIQD010000003">
    <property type="protein sequence ID" value="KAK3356531.1"/>
    <property type="molecule type" value="Genomic_DNA"/>
</dbReference>
<proteinExistence type="inferred from homology"/>
<feature type="region of interest" description="Disordered" evidence="5">
    <location>
        <begin position="241"/>
        <end position="305"/>
    </location>
</feature>
<evidence type="ECO:0000259" key="6">
    <source>
        <dbReference type="PROSITE" id="PS50600"/>
    </source>
</evidence>
<comment type="similarity">
    <text evidence="1">Belongs to the peptidase C48 family.</text>
</comment>
<comment type="caution">
    <text evidence="7">The sequence shown here is derived from an EMBL/GenBank/DDBJ whole genome shotgun (WGS) entry which is preliminary data.</text>
</comment>
<reference evidence="7" key="2">
    <citation type="submission" date="2023-06" db="EMBL/GenBank/DDBJ databases">
        <authorList>
            <consortium name="Lawrence Berkeley National Laboratory"/>
            <person name="Haridas S."/>
            <person name="Hensen N."/>
            <person name="Bonometti L."/>
            <person name="Westerberg I."/>
            <person name="Brannstrom I.O."/>
            <person name="Guillou S."/>
            <person name="Cros-Aarteil S."/>
            <person name="Calhoun S."/>
            <person name="Kuo A."/>
            <person name="Mondo S."/>
            <person name="Pangilinan J."/>
            <person name="Riley R."/>
            <person name="Labutti K."/>
            <person name="Andreopoulos B."/>
            <person name="Lipzen A."/>
            <person name="Chen C."/>
            <person name="Yanf M."/>
            <person name="Daum C."/>
            <person name="Ng V."/>
            <person name="Clum A."/>
            <person name="Steindorff A."/>
            <person name="Ohm R."/>
            <person name="Martin F."/>
            <person name="Silar P."/>
            <person name="Natvig D."/>
            <person name="Lalanne C."/>
            <person name="Gautier V."/>
            <person name="Ament-Velasquez S.L."/>
            <person name="Kruys A."/>
            <person name="Hutchinson M.I."/>
            <person name="Powell A.J."/>
            <person name="Barry K."/>
            <person name="Miller A.N."/>
            <person name="Grigoriev I.V."/>
            <person name="Debuchy R."/>
            <person name="Gladieux P."/>
            <person name="Thoren M.H."/>
            <person name="Johannesson H."/>
        </authorList>
    </citation>
    <scope>NUCLEOTIDE SEQUENCE</scope>
    <source>
        <strain evidence="7">CBS 955.72</strain>
    </source>
</reference>
<feature type="compositionally biased region" description="Polar residues" evidence="5">
    <location>
        <begin position="325"/>
        <end position="346"/>
    </location>
</feature>
<dbReference type="GO" id="GO:0000338">
    <property type="term" value="P:protein deneddylation"/>
    <property type="evidence" value="ECO:0007669"/>
    <property type="project" value="TreeGrafter"/>
</dbReference>
<gene>
    <name evidence="7" type="ORF">B0T25DRAFT_136567</name>
</gene>
<evidence type="ECO:0000256" key="4">
    <source>
        <dbReference type="ARBA" id="ARBA00022807"/>
    </source>
</evidence>
<feature type="region of interest" description="Disordered" evidence="5">
    <location>
        <begin position="705"/>
        <end position="730"/>
    </location>
</feature>
<accession>A0AAJ0MFB1</accession>
<dbReference type="Gene3D" id="3.40.395.10">
    <property type="entry name" value="Adenoviral Proteinase, Chain A"/>
    <property type="match status" value="1"/>
</dbReference>
<evidence type="ECO:0000256" key="3">
    <source>
        <dbReference type="ARBA" id="ARBA00022801"/>
    </source>
</evidence>
<name>A0AAJ0MFB1_9PEZI</name>
<dbReference type="SUPFAM" id="SSF54001">
    <property type="entry name" value="Cysteine proteinases"/>
    <property type="match status" value="1"/>
</dbReference>
<dbReference type="PANTHER" id="PTHR46468:SF1">
    <property type="entry name" value="SENTRIN-SPECIFIC PROTEASE 8"/>
    <property type="match status" value="1"/>
</dbReference>
<protein>
    <recommendedName>
        <fullName evidence="6">Ubiquitin-like protease family profile domain-containing protein</fullName>
    </recommendedName>
</protein>
<feature type="compositionally biased region" description="Basic and acidic residues" evidence="5">
    <location>
        <begin position="286"/>
        <end position="305"/>
    </location>
</feature>
<dbReference type="GO" id="GO:0006508">
    <property type="term" value="P:proteolysis"/>
    <property type="evidence" value="ECO:0007669"/>
    <property type="project" value="UniProtKB-KW"/>
</dbReference>
<feature type="region of interest" description="Disordered" evidence="5">
    <location>
        <begin position="317"/>
        <end position="494"/>
    </location>
</feature>
<evidence type="ECO:0000256" key="2">
    <source>
        <dbReference type="ARBA" id="ARBA00022670"/>
    </source>
</evidence>
<feature type="compositionally biased region" description="Polar residues" evidence="5">
    <location>
        <begin position="241"/>
        <end position="266"/>
    </location>
</feature>
<dbReference type="InterPro" id="IPR003653">
    <property type="entry name" value="Peptidase_C48_C"/>
</dbReference>
<feature type="compositionally biased region" description="Basic and acidic residues" evidence="5">
    <location>
        <begin position="11"/>
        <end position="36"/>
    </location>
</feature>
<dbReference type="PROSITE" id="PS50600">
    <property type="entry name" value="ULP_PROTEASE"/>
    <property type="match status" value="1"/>
</dbReference>
<sequence>MAPIVTQPTPRRTDDGNGDGDKGHGAGHDKGLDERLGEQLAQAVRDLRRDAAAQRVSNPNVDFSGRSQAQARTKATKAWQRVRDAFDQSSHALRFPPSVIQSPETASIRSNLHFALWVLQSVDDFTMDTLEWVCDHVADCRLAPDQASRIRSLAALYRLPVSVLLFALDDYHVGTGRELCNALKQYANVPALQRDMTNLLRPLLESYQIDHGNTRYGYGKLAPRTRLSDVLQQLASSQCSTHLASTPQTARGTSEATATPQSSTRYRQPANEDGQSDVAISISRTQQEEGSLKPPEHDTHRPDRHTIFASGNALGAEPMAECSTPAASPSTTGRQLREPTQLSSQLGALEKSMPSTPGLAQMPLTPRGHEPSCSLETGVDNKPAAALTPRSKDAPSCPLSVDTRALGTSPLHTPRLDSVKHPAPNLPTSHAPSALSYSDSASVHPVPSSAVVNPQSRKRLHDEVAPSPSHDEQPRVKRATQQNGVQSEVDKNPEDTSLTIQVLQRGLDSLAPGQWLNDTAVNTVIHNIVRESASIGALDSTFLDSIARTDRARTQWARQCGYPQRRIILLPVCRSFHWLLFAWDHAQNTLSVYNPSKSSVTPGLDQQVSDRLMWLANRGNAESARPIPVQMNCTQQQNSTDCGVYVIQFVQCLLSGMEFPRELSSRRCESARNGWGYMIQRKMKSLARPNGVSTRLHLRETPVEVAASTGAGSSSSSQPESNTEESHNTKELTIEDLKECLLDLRESRAAAAKLGGKRRMTNASKAVRVRQLEEMDSWTARVVVAQFHLQTIKARYNRMSRRADEAVKAAIHRAAKRQELVNSQLASLQSFLQHRGHLHAFDTTAGEPLGQPKSSTLDLALSGLEYQVAQLMELTGDRQPSVHLSHDGYQCCVRSVVLMLAKRKAEELKARTEAGLTGAQASIENSLPQTQN</sequence>
<evidence type="ECO:0000256" key="5">
    <source>
        <dbReference type="SAM" id="MobiDB-lite"/>
    </source>
</evidence>
<evidence type="ECO:0000313" key="7">
    <source>
        <dbReference type="EMBL" id="KAK3356531.1"/>
    </source>
</evidence>
<feature type="compositionally biased region" description="Polar residues" evidence="5">
    <location>
        <begin position="426"/>
        <end position="439"/>
    </location>
</feature>
<organism evidence="7 8">
    <name type="scientific">Lasiosphaeria hispida</name>
    <dbReference type="NCBI Taxonomy" id="260671"/>
    <lineage>
        <taxon>Eukaryota</taxon>
        <taxon>Fungi</taxon>
        <taxon>Dikarya</taxon>
        <taxon>Ascomycota</taxon>
        <taxon>Pezizomycotina</taxon>
        <taxon>Sordariomycetes</taxon>
        <taxon>Sordariomycetidae</taxon>
        <taxon>Sordariales</taxon>
        <taxon>Lasiosphaeriaceae</taxon>
        <taxon>Lasiosphaeria</taxon>
    </lineage>
</organism>
<dbReference type="GO" id="GO:0008234">
    <property type="term" value="F:cysteine-type peptidase activity"/>
    <property type="evidence" value="ECO:0007669"/>
    <property type="project" value="UniProtKB-KW"/>
</dbReference>
<dbReference type="InterPro" id="IPR038765">
    <property type="entry name" value="Papain-like_cys_pep_sf"/>
</dbReference>
<evidence type="ECO:0000256" key="1">
    <source>
        <dbReference type="ARBA" id="ARBA00005234"/>
    </source>
</evidence>
<dbReference type="Proteomes" id="UP001275084">
    <property type="component" value="Unassembled WGS sequence"/>
</dbReference>
<keyword evidence="8" id="KW-1185">Reference proteome</keyword>
<reference evidence="7" key="1">
    <citation type="journal article" date="2023" name="Mol. Phylogenet. Evol.">
        <title>Genome-scale phylogeny and comparative genomics of the fungal order Sordariales.</title>
        <authorList>
            <person name="Hensen N."/>
            <person name="Bonometti L."/>
            <person name="Westerberg I."/>
            <person name="Brannstrom I.O."/>
            <person name="Guillou S."/>
            <person name="Cros-Aarteil S."/>
            <person name="Calhoun S."/>
            <person name="Haridas S."/>
            <person name="Kuo A."/>
            <person name="Mondo S."/>
            <person name="Pangilinan J."/>
            <person name="Riley R."/>
            <person name="LaButti K."/>
            <person name="Andreopoulos B."/>
            <person name="Lipzen A."/>
            <person name="Chen C."/>
            <person name="Yan M."/>
            <person name="Daum C."/>
            <person name="Ng V."/>
            <person name="Clum A."/>
            <person name="Steindorff A."/>
            <person name="Ohm R.A."/>
            <person name="Martin F."/>
            <person name="Silar P."/>
            <person name="Natvig D.O."/>
            <person name="Lalanne C."/>
            <person name="Gautier V."/>
            <person name="Ament-Velasquez S.L."/>
            <person name="Kruys A."/>
            <person name="Hutchinson M.I."/>
            <person name="Powell A.J."/>
            <person name="Barry K."/>
            <person name="Miller A.N."/>
            <person name="Grigoriev I.V."/>
            <person name="Debuchy R."/>
            <person name="Gladieux P."/>
            <person name="Hiltunen Thoren M."/>
            <person name="Johannesson H."/>
        </authorList>
    </citation>
    <scope>NUCLEOTIDE SEQUENCE</scope>
    <source>
        <strain evidence="7">CBS 955.72</strain>
    </source>
</reference>
<evidence type="ECO:0000313" key="8">
    <source>
        <dbReference type="Proteomes" id="UP001275084"/>
    </source>
</evidence>
<keyword evidence="2" id="KW-0645">Protease</keyword>
<feature type="compositionally biased region" description="Low complexity" evidence="5">
    <location>
        <begin position="440"/>
        <end position="452"/>
    </location>
</feature>
<dbReference type="PANTHER" id="PTHR46468">
    <property type="entry name" value="SENTRIN-SPECIFIC PROTEASE 8"/>
    <property type="match status" value="1"/>
</dbReference>
<feature type="compositionally biased region" description="Basic and acidic residues" evidence="5">
    <location>
        <begin position="460"/>
        <end position="475"/>
    </location>
</feature>
<keyword evidence="4" id="KW-0788">Thiol protease</keyword>
<feature type="region of interest" description="Disordered" evidence="5">
    <location>
        <begin position="52"/>
        <end position="74"/>
    </location>
</feature>
<dbReference type="Pfam" id="PF02902">
    <property type="entry name" value="Peptidase_C48"/>
    <property type="match status" value="1"/>
</dbReference>
<feature type="compositionally biased region" description="Polar residues" evidence="5">
    <location>
        <begin position="1"/>
        <end position="10"/>
    </location>
</feature>
<keyword evidence="3" id="KW-0378">Hydrolase</keyword>